<comment type="caution">
    <text evidence="2">The sequence shown here is derived from an EMBL/GenBank/DDBJ whole genome shotgun (WGS) entry which is preliminary data.</text>
</comment>
<evidence type="ECO:0000313" key="3">
    <source>
        <dbReference type="Proteomes" id="UP000178953"/>
    </source>
</evidence>
<keyword evidence="1" id="KW-0472">Membrane</keyword>
<proteinExistence type="predicted"/>
<name>A0A1E8PZG7_9MYCO</name>
<dbReference type="EMBL" id="MCHX01000057">
    <property type="protein sequence ID" value="OFJ51742.1"/>
    <property type="molecule type" value="Genomic_DNA"/>
</dbReference>
<accession>A0A1E8PZG7</accession>
<feature type="transmembrane region" description="Helical" evidence="1">
    <location>
        <begin position="59"/>
        <end position="80"/>
    </location>
</feature>
<evidence type="ECO:0000256" key="1">
    <source>
        <dbReference type="SAM" id="Phobius"/>
    </source>
</evidence>
<dbReference type="OrthoDB" id="5196985at2"/>
<evidence type="ECO:0000313" key="2">
    <source>
        <dbReference type="EMBL" id="OFJ51742.1"/>
    </source>
</evidence>
<dbReference type="Proteomes" id="UP000178953">
    <property type="component" value="Unassembled WGS sequence"/>
</dbReference>
<keyword evidence="1" id="KW-0812">Transmembrane</keyword>
<protein>
    <submittedName>
        <fullName evidence="2">Uncharacterized protein</fullName>
    </submittedName>
</protein>
<gene>
    <name evidence="2" type="ORF">BEL07_21190</name>
</gene>
<keyword evidence="3" id="KW-1185">Reference proteome</keyword>
<keyword evidence="1" id="KW-1133">Transmembrane helix</keyword>
<dbReference type="AlphaFoldDB" id="A0A1E8PZG7"/>
<dbReference type="RefSeq" id="WP_070355041.1">
    <property type="nucleotide sequence ID" value="NZ_CP043474.1"/>
</dbReference>
<organism evidence="2 3">
    <name type="scientific">Mycolicibacterium grossiae</name>
    <dbReference type="NCBI Taxonomy" id="1552759"/>
    <lineage>
        <taxon>Bacteria</taxon>
        <taxon>Bacillati</taxon>
        <taxon>Actinomycetota</taxon>
        <taxon>Actinomycetes</taxon>
        <taxon>Mycobacteriales</taxon>
        <taxon>Mycobacteriaceae</taxon>
        <taxon>Mycolicibacterium</taxon>
    </lineage>
</organism>
<feature type="transmembrane region" description="Helical" evidence="1">
    <location>
        <begin position="16"/>
        <end position="39"/>
    </location>
</feature>
<sequence length="92" mass="9536">MSAPKAVSRIFDIRNIIGALLGIYGVLLTLAGLVPSLVAHHDDEAAANNTVDLYVGTDANWWVGVALLAVAATFIAWAALRPVVAAPPSATE</sequence>
<reference evidence="2 3" key="1">
    <citation type="submission" date="2016-09" db="EMBL/GenBank/DDBJ databases">
        <title>genome sequence of Mycobacterium sp. 739 SCH.</title>
        <authorList>
            <person name="Greninger A.L."/>
            <person name="Qin X."/>
            <person name="Jerome K."/>
            <person name="Vora S."/>
            <person name="Quinn K."/>
        </authorList>
    </citation>
    <scope>NUCLEOTIDE SEQUENCE [LARGE SCALE GENOMIC DNA]</scope>
    <source>
        <strain evidence="2 3">SCH</strain>
    </source>
</reference>